<evidence type="ECO:0000313" key="2">
    <source>
        <dbReference type="Proteomes" id="UP000617402"/>
    </source>
</evidence>
<protein>
    <submittedName>
        <fullName evidence="1">Uncharacterized protein</fullName>
    </submittedName>
</protein>
<name>A0ABR7T818_HELCL</name>
<proteinExistence type="predicted"/>
<organism evidence="1 2">
    <name type="scientific">Heliobacterium chlorum</name>
    <dbReference type="NCBI Taxonomy" id="2698"/>
    <lineage>
        <taxon>Bacteria</taxon>
        <taxon>Bacillati</taxon>
        <taxon>Bacillota</taxon>
        <taxon>Clostridia</taxon>
        <taxon>Eubacteriales</taxon>
        <taxon>Heliobacteriaceae</taxon>
        <taxon>Heliobacterium</taxon>
    </lineage>
</organism>
<gene>
    <name evidence="1" type="ORF">H1S01_14610</name>
</gene>
<sequence length="142" mass="15956">MFRGKNPNRVQVEQTSHDQCVQAVASQLKVAGYYVLADHIHWEEGAPKEIEHCVPDIMATKDDVTTVYEIETCSTLGDVHTTQQLTTFSSQYRTVLVVPQDCYSKFLNGSLINHAKSGLLREGLRHVSVAVYDPSTDKLNYQ</sequence>
<reference evidence="1 2" key="1">
    <citation type="submission" date="2020-07" db="EMBL/GenBank/DDBJ databases">
        <title>Draft whole-genome sequence of Heliobacterium chlorum DSM 3682, type strain.</title>
        <authorList>
            <person name="Kyndt J.A."/>
            <person name="Meyer T.E."/>
            <person name="Imhoff J.F."/>
        </authorList>
    </citation>
    <scope>NUCLEOTIDE SEQUENCE [LARGE SCALE GENOMIC DNA]</scope>
    <source>
        <strain evidence="1 2">DSM 3682</strain>
    </source>
</reference>
<keyword evidence="2" id="KW-1185">Reference proteome</keyword>
<comment type="caution">
    <text evidence="1">The sequence shown here is derived from an EMBL/GenBank/DDBJ whole genome shotgun (WGS) entry which is preliminary data.</text>
</comment>
<dbReference type="RefSeq" id="WP_188041163.1">
    <property type="nucleotide sequence ID" value="NZ_JACVHF010000017.1"/>
</dbReference>
<dbReference type="Proteomes" id="UP000617402">
    <property type="component" value="Unassembled WGS sequence"/>
</dbReference>
<accession>A0ABR7T818</accession>
<evidence type="ECO:0000313" key="1">
    <source>
        <dbReference type="EMBL" id="MBC9785721.1"/>
    </source>
</evidence>
<dbReference type="EMBL" id="JACVHF010000017">
    <property type="protein sequence ID" value="MBC9785721.1"/>
    <property type="molecule type" value="Genomic_DNA"/>
</dbReference>